<dbReference type="AlphaFoldDB" id="A0A1I5LD96"/>
<keyword evidence="4" id="KW-1185">Reference proteome</keyword>
<reference evidence="2 3" key="1">
    <citation type="submission" date="2016-10" db="EMBL/GenBank/DDBJ databases">
        <authorList>
            <person name="de Groot N.N."/>
        </authorList>
    </citation>
    <scope>NUCLEOTIDE SEQUENCE [LARGE SCALE GENOMIC DNA]</scope>
    <source>
        <strain evidence="2 3">DSM 17073</strain>
    </source>
</reference>
<dbReference type="Proteomes" id="UP000321547">
    <property type="component" value="Unassembled WGS sequence"/>
</dbReference>
<reference evidence="1 4" key="2">
    <citation type="submission" date="2019-07" db="EMBL/GenBank/DDBJ databases">
        <title>Whole genome shotgun sequence of Halolactibacillus halophilus NBRC 100868.</title>
        <authorList>
            <person name="Hosoyama A."/>
            <person name="Uohara A."/>
            <person name="Ohji S."/>
            <person name="Ichikawa N."/>
        </authorList>
    </citation>
    <scope>NUCLEOTIDE SEQUENCE [LARGE SCALE GENOMIC DNA]</scope>
    <source>
        <strain evidence="1 4">NBRC 100868</strain>
    </source>
</reference>
<evidence type="ECO:0000313" key="3">
    <source>
        <dbReference type="Proteomes" id="UP000242243"/>
    </source>
</evidence>
<organism evidence="2 3">
    <name type="scientific">Halolactibacillus halophilus</name>
    <dbReference type="NCBI Taxonomy" id="306540"/>
    <lineage>
        <taxon>Bacteria</taxon>
        <taxon>Bacillati</taxon>
        <taxon>Bacillota</taxon>
        <taxon>Bacilli</taxon>
        <taxon>Bacillales</taxon>
        <taxon>Bacillaceae</taxon>
        <taxon>Halolactibacillus</taxon>
    </lineage>
</organism>
<keyword evidence="2" id="KW-0371">Homeobox</keyword>
<keyword evidence="2" id="KW-0238">DNA-binding</keyword>
<dbReference type="GO" id="GO:0003677">
    <property type="term" value="F:DNA binding"/>
    <property type="evidence" value="ECO:0007669"/>
    <property type="project" value="UniProtKB-KW"/>
</dbReference>
<protein>
    <submittedName>
        <fullName evidence="2">Homeodomain-like domain-containing protein</fullName>
    </submittedName>
</protein>
<sequence>MINMNDCIDSVRLFTEKEDIMIINFKYINGKKPKEIAKLMNRDEAQISNRIDALVSSNEWAKSLHVMQLKTKARVRELRNKKIIERHESGMSRHEISKELGIAKQTVTNVVMRWRNEKNLSES</sequence>
<evidence type="ECO:0000313" key="2">
    <source>
        <dbReference type="EMBL" id="SFO95172.1"/>
    </source>
</evidence>
<dbReference type="Pfam" id="PF13384">
    <property type="entry name" value="HTH_23"/>
    <property type="match status" value="1"/>
</dbReference>
<evidence type="ECO:0000313" key="4">
    <source>
        <dbReference type="Proteomes" id="UP000321547"/>
    </source>
</evidence>
<gene>
    <name evidence="1" type="ORF">HHA03_04110</name>
    <name evidence="2" type="ORF">SAMN05421839_10212</name>
</gene>
<accession>A0A1I5LD96</accession>
<dbReference type="InterPro" id="IPR036388">
    <property type="entry name" value="WH-like_DNA-bd_sf"/>
</dbReference>
<dbReference type="EMBL" id="FOXC01000002">
    <property type="protein sequence ID" value="SFO95172.1"/>
    <property type="molecule type" value="Genomic_DNA"/>
</dbReference>
<proteinExistence type="predicted"/>
<dbReference type="Proteomes" id="UP000242243">
    <property type="component" value="Unassembled WGS sequence"/>
</dbReference>
<dbReference type="SUPFAM" id="SSF46689">
    <property type="entry name" value="Homeodomain-like"/>
    <property type="match status" value="1"/>
</dbReference>
<dbReference type="STRING" id="306540.SAMN05421839_10212"/>
<dbReference type="InterPro" id="IPR009057">
    <property type="entry name" value="Homeodomain-like_sf"/>
</dbReference>
<name>A0A1I5LD96_9BACI</name>
<dbReference type="Gene3D" id="1.10.10.10">
    <property type="entry name" value="Winged helix-like DNA-binding domain superfamily/Winged helix DNA-binding domain"/>
    <property type="match status" value="1"/>
</dbReference>
<evidence type="ECO:0000313" key="1">
    <source>
        <dbReference type="EMBL" id="GEM00879.1"/>
    </source>
</evidence>
<dbReference type="EMBL" id="BJWI01000002">
    <property type="protein sequence ID" value="GEM00879.1"/>
    <property type="molecule type" value="Genomic_DNA"/>
</dbReference>